<dbReference type="CDD" id="cd08704">
    <property type="entry name" value="Met_tRNA_FMT_C"/>
    <property type="match status" value="1"/>
</dbReference>
<dbReference type="AlphaFoldDB" id="A0A0G0ZD33"/>
<keyword evidence="5 8" id="KW-0808">Transferase</keyword>
<feature type="domain" description="Formyl transferase N-terminal" evidence="9">
    <location>
        <begin position="1"/>
        <end position="181"/>
    </location>
</feature>
<dbReference type="EMBL" id="LCDE01000001">
    <property type="protein sequence ID" value="KKS46620.1"/>
    <property type="molecule type" value="Genomic_DNA"/>
</dbReference>
<dbReference type="EC" id="2.1.2.9" evidence="3 8"/>
<dbReference type="Proteomes" id="UP000034951">
    <property type="component" value="Unassembled WGS sequence"/>
</dbReference>
<dbReference type="PANTHER" id="PTHR11138">
    <property type="entry name" value="METHIONYL-TRNA FORMYLTRANSFERASE"/>
    <property type="match status" value="1"/>
</dbReference>
<dbReference type="NCBIfam" id="TIGR00460">
    <property type="entry name" value="fmt"/>
    <property type="match status" value="1"/>
</dbReference>
<name>A0A0G0ZD33_9BACT</name>
<evidence type="ECO:0000256" key="5">
    <source>
        <dbReference type="ARBA" id="ARBA00022679"/>
    </source>
</evidence>
<evidence type="ECO:0000256" key="1">
    <source>
        <dbReference type="ARBA" id="ARBA00002606"/>
    </source>
</evidence>
<dbReference type="PANTHER" id="PTHR11138:SF5">
    <property type="entry name" value="METHIONYL-TRNA FORMYLTRANSFERASE, MITOCHONDRIAL"/>
    <property type="match status" value="1"/>
</dbReference>
<dbReference type="InterPro" id="IPR002376">
    <property type="entry name" value="Formyl_transf_N"/>
</dbReference>
<dbReference type="InterPro" id="IPR011034">
    <property type="entry name" value="Formyl_transferase-like_C_sf"/>
</dbReference>
<dbReference type="Gene3D" id="3.40.50.170">
    <property type="entry name" value="Formyl transferase, N-terminal domain"/>
    <property type="match status" value="1"/>
</dbReference>
<dbReference type="Pfam" id="PF00551">
    <property type="entry name" value="Formyl_trans_N"/>
    <property type="match status" value="1"/>
</dbReference>
<dbReference type="InterPro" id="IPR044135">
    <property type="entry name" value="Met-tRNA-FMT_C"/>
</dbReference>
<evidence type="ECO:0000256" key="8">
    <source>
        <dbReference type="HAMAP-Rule" id="MF_00182"/>
    </source>
</evidence>
<dbReference type="GO" id="GO:0005829">
    <property type="term" value="C:cytosol"/>
    <property type="evidence" value="ECO:0007669"/>
    <property type="project" value="TreeGrafter"/>
</dbReference>
<dbReference type="Pfam" id="PF02911">
    <property type="entry name" value="Formyl_trans_C"/>
    <property type="match status" value="1"/>
</dbReference>
<dbReference type="InterPro" id="IPR037022">
    <property type="entry name" value="Formyl_trans_C_sf"/>
</dbReference>
<dbReference type="InterPro" id="IPR041711">
    <property type="entry name" value="Met-tRNA-FMT_N"/>
</dbReference>
<dbReference type="InterPro" id="IPR005794">
    <property type="entry name" value="Fmt"/>
</dbReference>
<dbReference type="SUPFAM" id="SSF53328">
    <property type="entry name" value="Formyltransferase"/>
    <property type="match status" value="1"/>
</dbReference>
<comment type="caution">
    <text evidence="11">The sequence shown here is derived from an EMBL/GenBank/DDBJ whole genome shotgun (WGS) entry which is preliminary data.</text>
</comment>
<evidence type="ECO:0000256" key="4">
    <source>
        <dbReference type="ARBA" id="ARBA00016014"/>
    </source>
</evidence>
<evidence type="ECO:0000313" key="11">
    <source>
        <dbReference type="EMBL" id="KKS46620.1"/>
    </source>
</evidence>
<dbReference type="InterPro" id="IPR036477">
    <property type="entry name" value="Formyl_transf_N_sf"/>
</dbReference>
<accession>A0A0G0ZD33</accession>
<evidence type="ECO:0000313" key="12">
    <source>
        <dbReference type="Proteomes" id="UP000034951"/>
    </source>
</evidence>
<dbReference type="SUPFAM" id="SSF50486">
    <property type="entry name" value="FMT C-terminal domain-like"/>
    <property type="match status" value="1"/>
</dbReference>
<dbReference type="InterPro" id="IPR001555">
    <property type="entry name" value="GART_AS"/>
</dbReference>
<comment type="catalytic activity">
    <reaction evidence="7 8">
        <text>L-methionyl-tRNA(fMet) + (6R)-10-formyltetrahydrofolate = N-formyl-L-methionyl-tRNA(fMet) + (6S)-5,6,7,8-tetrahydrofolate + H(+)</text>
        <dbReference type="Rhea" id="RHEA:24380"/>
        <dbReference type="Rhea" id="RHEA-COMP:9952"/>
        <dbReference type="Rhea" id="RHEA-COMP:9953"/>
        <dbReference type="ChEBI" id="CHEBI:15378"/>
        <dbReference type="ChEBI" id="CHEBI:57453"/>
        <dbReference type="ChEBI" id="CHEBI:78530"/>
        <dbReference type="ChEBI" id="CHEBI:78844"/>
        <dbReference type="ChEBI" id="CHEBI:195366"/>
        <dbReference type="EC" id="2.1.2.9"/>
    </reaction>
</comment>
<dbReference type="HAMAP" id="MF_00182">
    <property type="entry name" value="Formyl_trans"/>
    <property type="match status" value="1"/>
</dbReference>
<protein>
    <recommendedName>
        <fullName evidence="4 8">Methionyl-tRNA formyltransferase</fullName>
        <ecNumber evidence="3 8">2.1.2.9</ecNumber>
    </recommendedName>
</protein>
<evidence type="ECO:0000256" key="2">
    <source>
        <dbReference type="ARBA" id="ARBA00010699"/>
    </source>
</evidence>
<feature type="domain" description="Formyl transferase C-terminal" evidence="10">
    <location>
        <begin position="205"/>
        <end position="309"/>
    </location>
</feature>
<evidence type="ECO:0000256" key="3">
    <source>
        <dbReference type="ARBA" id="ARBA00012261"/>
    </source>
</evidence>
<dbReference type="InterPro" id="IPR005793">
    <property type="entry name" value="Formyl_trans_C"/>
</dbReference>
<dbReference type="Gene3D" id="3.10.25.10">
    <property type="entry name" value="Formyl transferase, C-terminal domain"/>
    <property type="match status" value="1"/>
</dbReference>
<sequence length="318" mass="35330">MKYVFFGTPEFAAIVLGKLIDVGYTPAAVVTNPDEPVGRKQIFTPPPAKVLAEKHDIPVFQPKKLRDNLEFLEQFKNLKSDLAIIAAYGKILPKEILDIPVYGFINVHGSLLPYYRGASPIQTAILNGDKETGVTIMEVDEEMDHGAVIAYSKLLIANGDTYETLSKKIAELGAELLIKTIPDYISGKIKPVPQEYNKATYTKIIKKEDGKIDWQKSAEEIERMVRAYYPWPGAYANIKNKILKIIEANISEDKNNHQIGEIFTLQHPNILENIGVLLGVKCGAGVLIIKKLQLEGGKILSAQEFLNGHKDFIGSVLE</sequence>
<organism evidence="11 12">
    <name type="scientific">Candidatus Azambacteria bacterium GW2011_GWA1_42_19</name>
    <dbReference type="NCBI Taxonomy" id="1618609"/>
    <lineage>
        <taxon>Bacteria</taxon>
        <taxon>Candidatus Azamiibacteriota</taxon>
    </lineage>
</organism>
<evidence type="ECO:0000259" key="10">
    <source>
        <dbReference type="Pfam" id="PF02911"/>
    </source>
</evidence>
<evidence type="ECO:0000256" key="6">
    <source>
        <dbReference type="ARBA" id="ARBA00022917"/>
    </source>
</evidence>
<evidence type="ECO:0000259" key="9">
    <source>
        <dbReference type="Pfam" id="PF00551"/>
    </source>
</evidence>
<dbReference type="CDD" id="cd08646">
    <property type="entry name" value="FMT_core_Met-tRNA-FMT_N"/>
    <property type="match status" value="1"/>
</dbReference>
<dbReference type="PROSITE" id="PS00373">
    <property type="entry name" value="GART"/>
    <property type="match status" value="1"/>
</dbReference>
<evidence type="ECO:0000256" key="7">
    <source>
        <dbReference type="ARBA" id="ARBA00048558"/>
    </source>
</evidence>
<dbReference type="PATRIC" id="fig|1618609.3.peg.81"/>
<gene>
    <name evidence="8" type="primary">fmt</name>
    <name evidence="11" type="ORF">UV10_C0001G0077</name>
</gene>
<keyword evidence="6 8" id="KW-0648">Protein biosynthesis</keyword>
<dbReference type="GO" id="GO:0004479">
    <property type="term" value="F:methionyl-tRNA formyltransferase activity"/>
    <property type="evidence" value="ECO:0007669"/>
    <property type="project" value="UniProtKB-UniRule"/>
</dbReference>
<feature type="binding site" evidence="8">
    <location>
        <begin position="110"/>
        <end position="113"/>
    </location>
    <ligand>
        <name>(6S)-5,6,7,8-tetrahydrofolate</name>
        <dbReference type="ChEBI" id="CHEBI:57453"/>
    </ligand>
</feature>
<comment type="similarity">
    <text evidence="2 8">Belongs to the Fmt family.</text>
</comment>
<proteinExistence type="inferred from homology"/>
<reference evidence="11 12" key="1">
    <citation type="journal article" date="2015" name="Nature">
        <title>rRNA introns, odd ribosomes, and small enigmatic genomes across a large radiation of phyla.</title>
        <authorList>
            <person name="Brown C.T."/>
            <person name="Hug L.A."/>
            <person name="Thomas B.C."/>
            <person name="Sharon I."/>
            <person name="Castelle C.J."/>
            <person name="Singh A."/>
            <person name="Wilkins M.J."/>
            <person name="Williams K.H."/>
            <person name="Banfield J.F."/>
        </authorList>
    </citation>
    <scope>NUCLEOTIDE SEQUENCE [LARGE SCALE GENOMIC DNA]</scope>
</reference>
<comment type="function">
    <text evidence="1 8">Attaches a formyl group to the free amino group of methionyl-tRNA(fMet). The formyl group appears to play a dual role in the initiator identity of N-formylmethionyl-tRNA by promoting its recognition by IF2 and preventing the misappropriation of this tRNA by the elongation apparatus.</text>
</comment>